<protein>
    <submittedName>
        <fullName evidence="2">Uncharacterized protein</fullName>
    </submittedName>
</protein>
<organism evidence="2 3">
    <name type="scientific">Prochlorococcus marinus (strain MIT 9303)</name>
    <dbReference type="NCBI Taxonomy" id="59922"/>
    <lineage>
        <taxon>Bacteria</taxon>
        <taxon>Bacillati</taxon>
        <taxon>Cyanobacteriota</taxon>
        <taxon>Cyanophyceae</taxon>
        <taxon>Synechococcales</taxon>
        <taxon>Prochlorococcaceae</taxon>
        <taxon>Prochlorococcus</taxon>
    </lineage>
</organism>
<keyword evidence="1" id="KW-1133">Transmembrane helix</keyword>
<proteinExistence type="predicted"/>
<dbReference type="AlphaFoldDB" id="A2CD96"/>
<evidence type="ECO:0000313" key="2">
    <source>
        <dbReference type="EMBL" id="ABM79456.1"/>
    </source>
</evidence>
<dbReference type="HOGENOM" id="CLU_3256296_0_0_3"/>
<gene>
    <name evidence="2" type="ordered locus">P9303_27261</name>
</gene>
<dbReference type="KEGG" id="pmf:P9303_27261"/>
<name>A2CD96_PROM3</name>
<dbReference type="Proteomes" id="UP000002274">
    <property type="component" value="Chromosome"/>
</dbReference>
<evidence type="ECO:0000313" key="3">
    <source>
        <dbReference type="Proteomes" id="UP000002274"/>
    </source>
</evidence>
<evidence type="ECO:0000256" key="1">
    <source>
        <dbReference type="SAM" id="Phobius"/>
    </source>
</evidence>
<feature type="transmembrane region" description="Helical" evidence="1">
    <location>
        <begin position="15"/>
        <end position="38"/>
    </location>
</feature>
<accession>A2CD96</accession>
<dbReference type="EMBL" id="CP000554">
    <property type="protein sequence ID" value="ABM79456.1"/>
    <property type="molecule type" value="Genomic_DNA"/>
</dbReference>
<reference evidence="2 3" key="1">
    <citation type="journal article" date="2007" name="PLoS Genet.">
        <title>Patterns and implications of gene gain and loss in the evolution of Prochlorococcus.</title>
        <authorList>
            <person name="Kettler G.C."/>
            <person name="Martiny A.C."/>
            <person name="Huang K."/>
            <person name="Zucker J."/>
            <person name="Coleman M.L."/>
            <person name="Rodrigue S."/>
            <person name="Chen F."/>
            <person name="Lapidus A."/>
            <person name="Ferriera S."/>
            <person name="Johnson J."/>
            <person name="Steglich C."/>
            <person name="Church G.M."/>
            <person name="Richardson P."/>
            <person name="Chisholm S.W."/>
        </authorList>
    </citation>
    <scope>NUCLEOTIDE SEQUENCE [LARGE SCALE GENOMIC DNA]</scope>
    <source>
        <strain evidence="2 3">MIT 9303</strain>
    </source>
</reference>
<sequence>MRVNLNGEKNAAGNVFAYITIGLALGLNGLVIAAWLIWTRLN</sequence>
<keyword evidence="1" id="KW-0812">Transmembrane</keyword>
<keyword evidence="1" id="KW-0472">Membrane</keyword>